<gene>
    <name evidence="3" type="primary">LOC108559326</name>
</gene>
<evidence type="ECO:0000313" key="2">
    <source>
        <dbReference type="Proteomes" id="UP000695000"/>
    </source>
</evidence>
<proteinExistence type="predicted"/>
<feature type="compositionally biased region" description="Low complexity" evidence="1">
    <location>
        <begin position="981"/>
        <end position="992"/>
    </location>
</feature>
<evidence type="ECO:0000256" key="1">
    <source>
        <dbReference type="SAM" id="MobiDB-lite"/>
    </source>
</evidence>
<feature type="compositionally biased region" description="Polar residues" evidence="1">
    <location>
        <begin position="1027"/>
        <end position="1044"/>
    </location>
</feature>
<feature type="region of interest" description="Disordered" evidence="1">
    <location>
        <begin position="314"/>
        <end position="354"/>
    </location>
</feature>
<feature type="region of interest" description="Disordered" evidence="1">
    <location>
        <begin position="854"/>
        <end position="881"/>
    </location>
</feature>
<name>A0ABM1MBV6_NICVS</name>
<dbReference type="Proteomes" id="UP000695000">
    <property type="component" value="Unplaced"/>
</dbReference>
<dbReference type="RefSeq" id="XP_017772056.1">
    <property type="nucleotide sequence ID" value="XM_017916567.1"/>
</dbReference>
<sequence>MSKKTNKHPPPLQQQQNLLYNQDGEYVDTYLESLSQDCTATQTTSDSEWKYDNCGCGMNIPWHMITYKMKQNEKPECPPCPPTESPSMTRLKELTVGPIDQDQFIDLTQEVLNDQLATDDMTIPDIEKQVIEVAGRNASKVVQENDPTAVYRPKPKAEQVYDPKDERHNEPYMDKMFTYFPGFFEDSSKCSSRIEMPWTNILLPKNCSIRKTYKPPKQQKKTSCGERKHAPPVKKESKSKIRVKKISRIHVLNSKEAIAITSTLSNLILNPPSKPSPGSSYSQSYLMKPKNKSIEMTNSISHESNLMSIYNLTTPKGSKKKTKKSHASIPMVKSKGSKHSLSKGSISKSSVSKAAKIRSKTDRITSLLDSCKKEMEPIKEGINKLRARIRELNLPDFHETKPANPYCMSSSYGAMMGTELSFTYSQAMPMHCFPCPPYFHAPLYPPMPNMKSGITKRVKHRNQINRQTSVSETDSDATPFSDGEEESCSCLGHRAESKHDSKAKLPKEPKKCEDGWDFQIATRIGRTNCFELPTNNEKPTKRNKSRGQKNAQNEEFCKCNKRKSNYKSCGYCQDYEESDNNNNNNNCTRPIAEPEKTNICCKCKEHNNPEPTTTTMDWFCKCEQKNAPGNFKVFDQVGCFCPPSTEGDSSRYTSCDCSVERDLSKTAQYRKSNESSVSFADSCTCSTSRVQSKIQQNTSQKTIDGSCNCSLLNNQSQVIQSQKSFQQSEISLKQKCDCVSTRNQSRRSIDESTLVVKNTSKMDESRSGGEKKCSCSSDKKYKSEVDVVKKPVTSKLTREPSEVGEVKRRCRCCTNLETGKKCTCSSIKKPEESEPKPKKKCVCSSSKSPVRVEDTEKPKKKCNSCQTSAPRANKSKTSDLPPTIIKEDMQCTCKKIIDPMDENKPKCACTDGMSKLTITSSKSVQKSASISGDASTTDGTKNDPKTTEDVKEPDADEKSLTDKEVSNELKSKSGSISKNVTSATQQATASQAEVAPEENAQSEANIASPKLPSHVASKALEERQKSKSGSITSKEFSKQLNESLQKVKSGESSKQEVVSSSKQDVQKSSKQDVQGSRHSCKARIPIKRSSYECECSNDELQVYHSPKEFSKVPCKNRTRASYNRRSRSCLCETAGDESSSSSCDYVSKVKPKSRARSCECNDIKPLKPKRLICQKTSTDSKEFNRPKSCECDSKDSQKSARNRTHESSSSFEMKRKKEPECDCEETKRNFDNASDSNACGQEVVSTIECPEMKKQEQQDSCECPSSHSGSSDKKVVNKPSKLPTLCAKSSDESENNLQIQQSYVIKGDKVATRTVASWVRPCTKVIRKSFEDVSCSPCDALSGSKVNFKAITITSKVNVCGTTTPPAPSSSLANTIDETQGCLAVCNESKSEPESSGVDALAMGTEDKQDEVDVGVEKSQVSTNTSFVKKKKIYKESKETNTDMDDCCYVVLASSGVSVRVRGYQWCAPGSLDVSHEE</sequence>
<feature type="compositionally biased region" description="Polar residues" evidence="1">
    <location>
        <begin position="464"/>
        <end position="478"/>
    </location>
</feature>
<organism evidence="2 3">
    <name type="scientific">Nicrophorus vespilloides</name>
    <name type="common">Boreal carrion beetle</name>
    <dbReference type="NCBI Taxonomy" id="110193"/>
    <lineage>
        <taxon>Eukaryota</taxon>
        <taxon>Metazoa</taxon>
        <taxon>Ecdysozoa</taxon>
        <taxon>Arthropoda</taxon>
        <taxon>Hexapoda</taxon>
        <taxon>Insecta</taxon>
        <taxon>Pterygota</taxon>
        <taxon>Neoptera</taxon>
        <taxon>Endopterygota</taxon>
        <taxon>Coleoptera</taxon>
        <taxon>Polyphaga</taxon>
        <taxon>Staphyliniformia</taxon>
        <taxon>Silphidae</taxon>
        <taxon>Nicrophorinae</taxon>
        <taxon>Nicrophorus</taxon>
    </lineage>
</organism>
<dbReference type="GeneID" id="108559326"/>
<feature type="region of interest" description="Disordered" evidence="1">
    <location>
        <begin position="1177"/>
        <end position="1222"/>
    </location>
</feature>
<keyword evidence="2" id="KW-1185">Reference proteome</keyword>
<feature type="compositionally biased region" description="Low complexity" evidence="1">
    <location>
        <begin position="342"/>
        <end position="354"/>
    </location>
</feature>
<protein>
    <submittedName>
        <fullName evidence="3">Uncharacterized protein LOC108559326</fullName>
    </submittedName>
</protein>
<feature type="region of interest" description="Disordered" evidence="1">
    <location>
        <begin position="918"/>
        <end position="1081"/>
    </location>
</feature>
<accession>A0ABM1MBV6</accession>
<feature type="compositionally biased region" description="Low complexity" evidence="1">
    <location>
        <begin position="920"/>
        <end position="931"/>
    </location>
</feature>
<feature type="compositionally biased region" description="Basic and acidic residues" evidence="1">
    <location>
        <begin position="1178"/>
        <end position="1222"/>
    </location>
</feature>
<feature type="region of interest" description="Disordered" evidence="1">
    <location>
        <begin position="459"/>
        <end position="483"/>
    </location>
</feature>
<reference evidence="3" key="1">
    <citation type="submission" date="2025-08" db="UniProtKB">
        <authorList>
            <consortium name="RefSeq"/>
        </authorList>
    </citation>
    <scope>IDENTIFICATION</scope>
    <source>
        <tissue evidence="3">Whole Larva</tissue>
    </source>
</reference>
<feature type="compositionally biased region" description="Basic residues" evidence="1">
    <location>
        <begin position="317"/>
        <end position="326"/>
    </location>
</feature>
<feature type="compositionally biased region" description="Basic and acidic residues" evidence="1">
    <location>
        <begin position="940"/>
        <end position="971"/>
    </location>
</feature>
<evidence type="ECO:0000313" key="3">
    <source>
        <dbReference type="RefSeq" id="XP_017772056.1"/>
    </source>
</evidence>
<feature type="compositionally biased region" description="Basic and acidic residues" evidence="1">
    <location>
        <begin position="223"/>
        <end position="239"/>
    </location>
</feature>
<feature type="region of interest" description="Disordered" evidence="1">
    <location>
        <begin position="213"/>
        <end position="239"/>
    </location>
</feature>